<feature type="domain" description="MRN complex-interacting protein N-terminal" evidence="2">
    <location>
        <begin position="10"/>
        <end position="80"/>
    </location>
</feature>
<dbReference type="Proteomes" id="UP001443914">
    <property type="component" value="Unassembled WGS sequence"/>
</dbReference>
<dbReference type="EMBL" id="JBDFQZ010000003">
    <property type="protein sequence ID" value="KAK9740785.1"/>
    <property type="molecule type" value="Genomic_DNA"/>
</dbReference>
<keyword evidence="4" id="KW-1185">Reference proteome</keyword>
<dbReference type="GO" id="GO:0007095">
    <property type="term" value="P:mitotic G2 DNA damage checkpoint signaling"/>
    <property type="evidence" value="ECO:0007669"/>
    <property type="project" value="TreeGrafter"/>
</dbReference>
<reference evidence="3" key="1">
    <citation type="submission" date="2024-03" db="EMBL/GenBank/DDBJ databases">
        <title>WGS assembly of Saponaria officinalis var. Norfolk2.</title>
        <authorList>
            <person name="Jenkins J."/>
            <person name="Shu S."/>
            <person name="Grimwood J."/>
            <person name="Barry K."/>
            <person name="Goodstein D."/>
            <person name="Schmutz J."/>
            <person name="Leebens-Mack J."/>
            <person name="Osbourn A."/>
        </authorList>
    </citation>
    <scope>NUCLEOTIDE SEQUENCE [LARGE SCALE GENOMIC DNA]</scope>
    <source>
        <strain evidence="3">JIC</strain>
    </source>
</reference>
<gene>
    <name evidence="3" type="ORF">RND81_03G059900</name>
</gene>
<feature type="region of interest" description="Disordered" evidence="1">
    <location>
        <begin position="187"/>
        <end position="213"/>
    </location>
</feature>
<evidence type="ECO:0000256" key="1">
    <source>
        <dbReference type="SAM" id="MobiDB-lite"/>
    </source>
</evidence>
<dbReference type="InterPro" id="IPR049472">
    <property type="entry name" value="MRNIP_N"/>
</dbReference>
<organism evidence="3 4">
    <name type="scientific">Saponaria officinalis</name>
    <name type="common">Common soapwort</name>
    <name type="synonym">Lychnis saponaria</name>
    <dbReference type="NCBI Taxonomy" id="3572"/>
    <lineage>
        <taxon>Eukaryota</taxon>
        <taxon>Viridiplantae</taxon>
        <taxon>Streptophyta</taxon>
        <taxon>Embryophyta</taxon>
        <taxon>Tracheophyta</taxon>
        <taxon>Spermatophyta</taxon>
        <taxon>Magnoliopsida</taxon>
        <taxon>eudicotyledons</taxon>
        <taxon>Gunneridae</taxon>
        <taxon>Pentapetalae</taxon>
        <taxon>Caryophyllales</taxon>
        <taxon>Caryophyllaceae</taxon>
        <taxon>Caryophylleae</taxon>
        <taxon>Saponaria</taxon>
    </lineage>
</organism>
<protein>
    <recommendedName>
        <fullName evidence="2">MRN complex-interacting protein N-terminal domain-containing protein</fullName>
    </recommendedName>
</protein>
<evidence type="ECO:0000313" key="3">
    <source>
        <dbReference type="EMBL" id="KAK9740785.1"/>
    </source>
</evidence>
<proteinExistence type="predicted"/>
<dbReference type="AlphaFoldDB" id="A0AAW1LYG0"/>
<evidence type="ECO:0000259" key="2">
    <source>
        <dbReference type="Pfam" id="PF15749"/>
    </source>
</evidence>
<dbReference type="GO" id="GO:0005634">
    <property type="term" value="C:nucleus"/>
    <property type="evidence" value="ECO:0007669"/>
    <property type="project" value="TreeGrafter"/>
</dbReference>
<evidence type="ECO:0000313" key="4">
    <source>
        <dbReference type="Proteomes" id="UP001443914"/>
    </source>
</evidence>
<accession>A0AAW1LYG0</accession>
<dbReference type="PANTHER" id="PTHR15863">
    <property type="entry name" value="MRN COMPLEX-INTERACTING PROTEIN"/>
    <property type="match status" value="1"/>
</dbReference>
<dbReference type="InterPro" id="IPR032739">
    <property type="entry name" value="MRNIP"/>
</dbReference>
<dbReference type="PANTHER" id="PTHR15863:SF2">
    <property type="entry name" value="MRN COMPLEX-INTERACTING PROTEIN"/>
    <property type="match status" value="1"/>
</dbReference>
<comment type="caution">
    <text evidence="3">The sequence shown here is derived from an EMBL/GenBank/DDBJ whole genome shotgun (WGS) entry which is preliminary data.</text>
</comment>
<sequence>MSKSTLFIAVQCHQCSTMQVKQQKKSSNKWNCAVCNEKQSVRKVYAQGYQAKDIRHVVQSFNMSRMFTDDRKCQESSSGHFIEHVEGEHGTAVEIKAGKRRSDWSEYVDFDKDSLEPAYLKSQLQEEQMTEQKVVTELPEELMFKKPKLKGNFTSSSLKKGGNPIYKPQFHKKTATKELTQTRGRNDVKFNVDNGDHSTDISSQRLQKSKGIGMTKTGASRWAEYMTEDDGFPGEENDAAFLDNLRVTDAYKEQNDGADLLVEEDIHPDFM</sequence>
<dbReference type="GO" id="GO:0003682">
    <property type="term" value="F:chromatin binding"/>
    <property type="evidence" value="ECO:0007669"/>
    <property type="project" value="TreeGrafter"/>
</dbReference>
<feature type="compositionally biased region" description="Basic and acidic residues" evidence="1">
    <location>
        <begin position="187"/>
        <end position="199"/>
    </location>
</feature>
<dbReference type="Pfam" id="PF15749">
    <property type="entry name" value="MRNIP"/>
    <property type="match status" value="1"/>
</dbReference>
<name>A0AAW1LYG0_SAPOF</name>